<comment type="caution">
    <text evidence="5">The sequence shown here is derived from an EMBL/GenBank/DDBJ whole genome shotgun (WGS) entry which is preliminary data.</text>
</comment>
<dbReference type="Pfam" id="PF13335">
    <property type="entry name" value="Mg_chelatase_C"/>
    <property type="match status" value="1"/>
</dbReference>
<dbReference type="GO" id="GO:0003677">
    <property type="term" value="F:DNA binding"/>
    <property type="evidence" value="ECO:0007669"/>
    <property type="project" value="InterPro"/>
</dbReference>
<keyword evidence="3" id="KW-0067">ATP-binding</keyword>
<evidence type="ECO:0000256" key="2">
    <source>
        <dbReference type="ARBA" id="ARBA00022741"/>
    </source>
</evidence>
<dbReference type="Gene3D" id="3.40.50.300">
    <property type="entry name" value="P-loop containing nucleotide triphosphate hydrolases"/>
    <property type="match status" value="1"/>
</dbReference>
<dbReference type="InterPro" id="IPR001208">
    <property type="entry name" value="MCM_dom"/>
</dbReference>
<dbReference type="EMBL" id="JACRSY010000019">
    <property type="protein sequence ID" value="MBC8580313.1"/>
    <property type="molecule type" value="Genomic_DNA"/>
</dbReference>
<feature type="domain" description="AAA+ ATPase" evidence="4">
    <location>
        <begin position="208"/>
        <end position="389"/>
    </location>
</feature>
<dbReference type="RefSeq" id="WP_249333151.1">
    <property type="nucleotide sequence ID" value="NZ_JACRSY010000019.1"/>
</dbReference>
<protein>
    <submittedName>
        <fullName evidence="5">YifB family Mg chelatase-like AAA ATPase</fullName>
    </submittedName>
</protein>
<keyword evidence="2" id="KW-0547">Nucleotide-binding</keyword>
<evidence type="ECO:0000313" key="5">
    <source>
        <dbReference type="EMBL" id="MBC8580313.1"/>
    </source>
</evidence>
<name>A0A926IF00_9FIRM</name>
<proteinExistence type="inferred from homology"/>
<dbReference type="Proteomes" id="UP000655830">
    <property type="component" value="Unassembled WGS sequence"/>
</dbReference>
<dbReference type="Pfam" id="PF13541">
    <property type="entry name" value="ChlI"/>
    <property type="match status" value="1"/>
</dbReference>
<evidence type="ECO:0000256" key="3">
    <source>
        <dbReference type="ARBA" id="ARBA00022840"/>
    </source>
</evidence>
<dbReference type="SUPFAM" id="SSF54211">
    <property type="entry name" value="Ribosomal protein S5 domain 2-like"/>
    <property type="match status" value="1"/>
</dbReference>
<comment type="similarity">
    <text evidence="1">Belongs to the Mg-chelatase subunits D/I family. ComM subfamily.</text>
</comment>
<gene>
    <name evidence="5" type="ORF">H8718_12325</name>
</gene>
<keyword evidence="6" id="KW-1185">Reference proteome</keyword>
<sequence>MFCKLISSCLNGFKSIEVHVEVDVCDGLPSFEIVGLPDNSVRESKERVKSAIKNSGFTFPVKRITVNLAPADIKKEGSLYDLPIALGLLGCMGIIPSDAFQDKIFLGELALDGTLRHVNGILPIVYSPPTSSVSYILPDTNALELSKAPHQALLYFHTLTEVIHYLINNELPLQPEIQEIPSAINYPDFEDVKGQEHIKRGLMIAAAGHHHTLLIGPPGCGKTMVAKRLPGILPSLPPQAQVELTKIYSLAKQISVSLPIKYRPFRAPHHTTTIQGLTGGGIHPKPGEISLAHQGVLFLDELLEFNRQVLETMRQPLEEGQITISRINNQVTFPAQFLFIAATNPCPCGYYPDTHKCHCDLPSIRRYLNKLSGPLLDRLDLQLEMQPVSFHHLHKGTCLSTQEMKDKVQTARQIQASRFHSIGLNTNSEIPTKFLKTYCILTHEAEDLLDHWFNTIGSSARSYTSILKLARTIADLDDKDIIDEECMSEALSYRLLDRKFWA</sequence>
<dbReference type="InterPro" id="IPR027417">
    <property type="entry name" value="P-loop_NTPase"/>
</dbReference>
<dbReference type="InterPro" id="IPR025158">
    <property type="entry name" value="Mg_chelat-rel_C"/>
</dbReference>
<dbReference type="Pfam" id="PF01078">
    <property type="entry name" value="Mg_chelatase"/>
    <property type="match status" value="1"/>
</dbReference>
<dbReference type="InterPro" id="IPR020568">
    <property type="entry name" value="Ribosomal_Su5_D2-typ_SF"/>
</dbReference>
<evidence type="ECO:0000259" key="4">
    <source>
        <dbReference type="SMART" id="SM00382"/>
    </source>
</evidence>
<dbReference type="InterPro" id="IPR045006">
    <property type="entry name" value="CHLI-like"/>
</dbReference>
<organism evidence="5 6">
    <name type="scientific">Zhenhengia yiwuensis</name>
    <dbReference type="NCBI Taxonomy" id="2763666"/>
    <lineage>
        <taxon>Bacteria</taxon>
        <taxon>Bacillati</taxon>
        <taxon>Bacillota</taxon>
        <taxon>Clostridia</taxon>
        <taxon>Lachnospirales</taxon>
        <taxon>Lachnospiraceae</taxon>
        <taxon>Zhenhengia</taxon>
    </lineage>
</organism>
<reference evidence="5" key="1">
    <citation type="submission" date="2020-08" db="EMBL/GenBank/DDBJ databases">
        <title>Genome public.</title>
        <authorList>
            <person name="Liu C."/>
            <person name="Sun Q."/>
        </authorList>
    </citation>
    <scope>NUCLEOTIDE SEQUENCE</scope>
    <source>
        <strain evidence="5">NSJ-12</strain>
    </source>
</reference>
<dbReference type="NCBIfam" id="TIGR00368">
    <property type="entry name" value="YifB family Mg chelatase-like AAA ATPase"/>
    <property type="match status" value="1"/>
</dbReference>
<dbReference type="InterPro" id="IPR003593">
    <property type="entry name" value="AAA+_ATPase"/>
</dbReference>
<dbReference type="SUPFAM" id="SSF52540">
    <property type="entry name" value="P-loop containing nucleoside triphosphate hydrolases"/>
    <property type="match status" value="1"/>
</dbReference>
<evidence type="ECO:0000313" key="6">
    <source>
        <dbReference type="Proteomes" id="UP000655830"/>
    </source>
</evidence>
<dbReference type="GO" id="GO:0005524">
    <property type="term" value="F:ATP binding"/>
    <property type="evidence" value="ECO:0007669"/>
    <property type="project" value="UniProtKB-KW"/>
</dbReference>
<evidence type="ECO:0000256" key="1">
    <source>
        <dbReference type="ARBA" id="ARBA00006354"/>
    </source>
</evidence>
<accession>A0A926IF00</accession>
<dbReference type="InterPro" id="IPR004482">
    <property type="entry name" value="Mg_chelat-rel"/>
</dbReference>
<dbReference type="InterPro" id="IPR014721">
    <property type="entry name" value="Ribsml_uS5_D2-typ_fold_subgr"/>
</dbReference>
<dbReference type="PANTHER" id="PTHR32039">
    <property type="entry name" value="MAGNESIUM-CHELATASE SUBUNIT CHLI"/>
    <property type="match status" value="1"/>
</dbReference>
<dbReference type="PRINTS" id="PR01657">
    <property type="entry name" value="MCMFAMILY"/>
</dbReference>
<dbReference type="PANTHER" id="PTHR32039:SF7">
    <property type="entry name" value="COMPETENCE PROTEIN COMM"/>
    <property type="match status" value="1"/>
</dbReference>
<dbReference type="AlphaFoldDB" id="A0A926IF00"/>
<dbReference type="InterPro" id="IPR000523">
    <property type="entry name" value="Mg_chelatse_chII-like_cat_dom"/>
</dbReference>
<dbReference type="SMART" id="SM00382">
    <property type="entry name" value="AAA"/>
    <property type="match status" value="1"/>
</dbReference>
<dbReference type="Gene3D" id="3.30.230.10">
    <property type="match status" value="1"/>
</dbReference>